<evidence type="ECO:0008006" key="5">
    <source>
        <dbReference type="Google" id="ProtNLM"/>
    </source>
</evidence>
<keyword evidence="2" id="KW-1133">Transmembrane helix</keyword>
<accession>A0ABN2RVH7</accession>
<sequence>MIRRHPVKTLVVLLLVMAAALTLAYVKRTTVPVPPTTQPQPGESLVVVGLGGLSWDDVSAKETPTLWGLLRDGAAASVSVKTLRLTTCPTDGWATISAGEAAGPETSETRPRCDPLPSVTGDATSGFRVSGFDALAKASRDAEFRAQLGLLGDSFAAERTCVQAIGPGGGLAAATSDGKVARYSPFQATTLVSDLAQCPVSIVDVGGIDTTDPNPTRHRELVDGLERRIEQVMDAMPSGADLLVAGLADRDQQERLRLLAASGPHYAPGLLASASTRLTGVAQLSDITATILQRGGVHPRTEIGGRALSIVPSANNSEATADSKLTVLTDIDTKADAMHRIVAPFLTIWLAGTTLVMFVLWVVIRRARPWNRRLTRARVLRMTRLTGLLAAAMPAATFLANLVPWWRASTNTVALVAMLLVLVLVISSLLTLVCLKGPWSSSSLGPLAAMSAITAAVIGIDLLTGSRLQISSIFGLQPLVGGRFYGMGNVAFALYAAAVLLLCAALAHALMRRGAPRLAVCAVVLVGGCALAVDVLPAWGADFGGPIALVPALGFLLMGVMGWRTSVRNISIVLVLAGLVVGLVCYLDWRRPEAERSHPGRFLQTVIDGGAWDVLSRKLWANIDLAVAMPVLLVLVVVLMVVAVLVVLKPGILGTEPLQRLLEEAPILRRGLLSIIVMAVIGFLTNDSGAAIPPVAAIFTVPLVVSAVMHFLAIEARKAPVRRRRDRHHL</sequence>
<feature type="transmembrane region" description="Helical" evidence="2">
    <location>
        <begin position="625"/>
        <end position="647"/>
    </location>
</feature>
<name>A0ABN2RVH7_9MICO</name>
<feature type="transmembrane region" description="Helical" evidence="2">
    <location>
        <begin position="490"/>
        <end position="511"/>
    </location>
</feature>
<evidence type="ECO:0000256" key="2">
    <source>
        <dbReference type="SAM" id="Phobius"/>
    </source>
</evidence>
<feature type="region of interest" description="Disordered" evidence="1">
    <location>
        <begin position="100"/>
        <end position="119"/>
    </location>
</feature>
<keyword evidence="2" id="KW-0472">Membrane</keyword>
<proteinExistence type="predicted"/>
<keyword evidence="2" id="KW-0812">Transmembrane</keyword>
<feature type="transmembrane region" description="Helical" evidence="2">
    <location>
        <begin position="545"/>
        <end position="563"/>
    </location>
</feature>
<feature type="transmembrane region" description="Helical" evidence="2">
    <location>
        <begin position="570"/>
        <end position="589"/>
    </location>
</feature>
<evidence type="ECO:0000313" key="3">
    <source>
        <dbReference type="EMBL" id="GAA1975637.1"/>
    </source>
</evidence>
<organism evidence="3 4">
    <name type="scientific">Terrabacter lapilli</name>
    <dbReference type="NCBI Taxonomy" id="436231"/>
    <lineage>
        <taxon>Bacteria</taxon>
        <taxon>Bacillati</taxon>
        <taxon>Actinomycetota</taxon>
        <taxon>Actinomycetes</taxon>
        <taxon>Micrococcales</taxon>
        <taxon>Intrasporangiaceae</taxon>
        <taxon>Terrabacter</taxon>
    </lineage>
</organism>
<dbReference type="RefSeq" id="WP_344060011.1">
    <property type="nucleotide sequence ID" value="NZ_BAAAPU010000005.1"/>
</dbReference>
<dbReference type="EMBL" id="BAAAPU010000005">
    <property type="protein sequence ID" value="GAA1975637.1"/>
    <property type="molecule type" value="Genomic_DNA"/>
</dbReference>
<feature type="transmembrane region" description="Helical" evidence="2">
    <location>
        <begin position="447"/>
        <end position="470"/>
    </location>
</feature>
<feature type="transmembrane region" description="Helical" evidence="2">
    <location>
        <begin position="691"/>
        <end position="714"/>
    </location>
</feature>
<dbReference type="Proteomes" id="UP001500013">
    <property type="component" value="Unassembled WGS sequence"/>
</dbReference>
<feature type="transmembrane region" description="Helical" evidence="2">
    <location>
        <begin position="518"/>
        <end position="539"/>
    </location>
</feature>
<feature type="transmembrane region" description="Helical" evidence="2">
    <location>
        <begin position="385"/>
        <end position="406"/>
    </location>
</feature>
<evidence type="ECO:0000313" key="4">
    <source>
        <dbReference type="Proteomes" id="UP001500013"/>
    </source>
</evidence>
<feature type="transmembrane region" description="Helical" evidence="2">
    <location>
        <begin position="341"/>
        <end position="364"/>
    </location>
</feature>
<feature type="transmembrane region" description="Helical" evidence="2">
    <location>
        <begin position="412"/>
        <end position="435"/>
    </location>
</feature>
<comment type="caution">
    <text evidence="3">The sequence shown here is derived from an EMBL/GenBank/DDBJ whole genome shotgun (WGS) entry which is preliminary data.</text>
</comment>
<keyword evidence="4" id="KW-1185">Reference proteome</keyword>
<reference evidence="3 4" key="1">
    <citation type="journal article" date="2019" name="Int. J. Syst. Evol. Microbiol.">
        <title>The Global Catalogue of Microorganisms (GCM) 10K type strain sequencing project: providing services to taxonomists for standard genome sequencing and annotation.</title>
        <authorList>
            <consortium name="The Broad Institute Genomics Platform"/>
            <consortium name="The Broad Institute Genome Sequencing Center for Infectious Disease"/>
            <person name="Wu L."/>
            <person name="Ma J."/>
        </authorList>
    </citation>
    <scope>NUCLEOTIDE SEQUENCE [LARGE SCALE GENOMIC DNA]</scope>
    <source>
        <strain evidence="3 4">JCM 15628</strain>
    </source>
</reference>
<gene>
    <name evidence="3" type="ORF">GCM10009817_14810</name>
</gene>
<protein>
    <recommendedName>
        <fullName evidence="5">GDSL-like lipase/acylhydrolase family protein</fullName>
    </recommendedName>
</protein>
<feature type="transmembrane region" description="Helical" evidence="2">
    <location>
        <begin position="667"/>
        <end position="685"/>
    </location>
</feature>
<evidence type="ECO:0000256" key="1">
    <source>
        <dbReference type="SAM" id="MobiDB-lite"/>
    </source>
</evidence>